<evidence type="ECO:0008006" key="2">
    <source>
        <dbReference type="Google" id="ProtNLM"/>
    </source>
</evidence>
<proteinExistence type="predicted"/>
<name>A0AAU7W9P9_9MICO</name>
<dbReference type="PROSITE" id="PS51257">
    <property type="entry name" value="PROKAR_LIPOPROTEIN"/>
    <property type="match status" value="1"/>
</dbReference>
<protein>
    <recommendedName>
        <fullName evidence="2">Lipoprotein</fullName>
    </recommendedName>
</protein>
<dbReference type="AlphaFoldDB" id="A0AAU7W9P9"/>
<dbReference type="EMBL" id="CP158374">
    <property type="protein sequence ID" value="XBX83033.1"/>
    <property type="molecule type" value="Genomic_DNA"/>
</dbReference>
<organism evidence="1">
    <name type="scientific">Agromyces sp. G08B096</name>
    <dbReference type="NCBI Taxonomy" id="3156399"/>
    <lineage>
        <taxon>Bacteria</taxon>
        <taxon>Bacillati</taxon>
        <taxon>Actinomycetota</taxon>
        <taxon>Actinomycetes</taxon>
        <taxon>Micrococcales</taxon>
        <taxon>Microbacteriaceae</taxon>
        <taxon>Agromyces</taxon>
    </lineage>
</organism>
<dbReference type="RefSeq" id="WP_350349049.1">
    <property type="nucleotide sequence ID" value="NZ_CP158374.1"/>
</dbReference>
<accession>A0AAU7W9P9</accession>
<sequence>MQHSRLAAIAIVAAIGLAGCTAQSMESDLLRSAFADATLERRAVDECNSTLGGHRLLAAIESPASEVRQVGTEVQTVEGWADALPVDEETFAAICIIDAEGVPGVRGDPDYIAFWVSKGSTLGASGIITAWARDSR</sequence>
<reference evidence="1" key="1">
    <citation type="submission" date="2024-05" db="EMBL/GenBank/DDBJ databases">
        <authorList>
            <person name="Yu L."/>
        </authorList>
    </citation>
    <scope>NUCLEOTIDE SEQUENCE</scope>
    <source>
        <strain evidence="1">G08B096</strain>
    </source>
</reference>
<gene>
    <name evidence="1" type="ORF">ABIQ69_03655</name>
</gene>
<evidence type="ECO:0000313" key="1">
    <source>
        <dbReference type="EMBL" id="XBX83033.1"/>
    </source>
</evidence>